<evidence type="ECO:0000256" key="1">
    <source>
        <dbReference type="PROSITE-ProRule" id="PRU00409"/>
    </source>
</evidence>
<name>A0A370G086_GLULI</name>
<dbReference type="SUPFAM" id="SSF56059">
    <property type="entry name" value="Glutathione synthetase ATP-binding domain-like"/>
    <property type="match status" value="1"/>
</dbReference>
<dbReference type="GO" id="GO:0046872">
    <property type="term" value="F:metal ion binding"/>
    <property type="evidence" value="ECO:0007669"/>
    <property type="project" value="InterPro"/>
</dbReference>
<dbReference type="InterPro" id="IPR013815">
    <property type="entry name" value="ATP_grasp_subdomain_1"/>
</dbReference>
<dbReference type="GO" id="GO:0005524">
    <property type="term" value="F:ATP binding"/>
    <property type="evidence" value="ECO:0007669"/>
    <property type="project" value="UniProtKB-UniRule"/>
</dbReference>
<dbReference type="EMBL" id="JABEQI010000012">
    <property type="protein sequence ID" value="MBB2187866.1"/>
    <property type="molecule type" value="Genomic_DNA"/>
</dbReference>
<dbReference type="PROSITE" id="PS50975">
    <property type="entry name" value="ATP_GRASP"/>
    <property type="match status" value="1"/>
</dbReference>
<evidence type="ECO:0000313" key="5">
    <source>
        <dbReference type="Proteomes" id="UP000254958"/>
    </source>
</evidence>
<dbReference type="Pfam" id="PF08443">
    <property type="entry name" value="RimK"/>
    <property type="match status" value="1"/>
</dbReference>
<keyword evidence="1" id="KW-0067">ATP-binding</keyword>
<evidence type="ECO:0000313" key="4">
    <source>
        <dbReference type="EMBL" id="RDI34251.1"/>
    </source>
</evidence>
<dbReference type="Proteomes" id="UP000562982">
    <property type="component" value="Unassembled WGS sequence"/>
</dbReference>
<keyword evidence="1" id="KW-0547">Nucleotide-binding</keyword>
<reference evidence="3 6" key="2">
    <citation type="submission" date="2020-04" db="EMBL/GenBank/DDBJ databases">
        <title>Description of novel Gluconacetobacter.</title>
        <authorList>
            <person name="Sombolestani A."/>
        </authorList>
    </citation>
    <scope>NUCLEOTIDE SEQUENCE [LARGE SCALE GENOMIC DNA]</scope>
    <source>
        <strain evidence="3 6">LMG 1382</strain>
    </source>
</reference>
<reference evidence="4 5" key="1">
    <citation type="submission" date="2018-07" db="EMBL/GenBank/DDBJ databases">
        <title>Genomic Encyclopedia of Type Strains, Phase IV (KMG-IV): sequencing the most valuable type-strain genomes for metagenomic binning, comparative biology and taxonomic classification.</title>
        <authorList>
            <person name="Goeker M."/>
        </authorList>
    </citation>
    <scope>NUCLEOTIDE SEQUENCE [LARGE SCALE GENOMIC DNA]</scope>
    <source>
        <strain evidence="4 5">DSM 5603</strain>
    </source>
</reference>
<dbReference type="EMBL" id="QQAW01000015">
    <property type="protein sequence ID" value="RDI34251.1"/>
    <property type="molecule type" value="Genomic_DNA"/>
</dbReference>
<organism evidence="4 5">
    <name type="scientific">Gluconacetobacter liquefaciens</name>
    <name type="common">Acetobacter liquefaciens</name>
    <dbReference type="NCBI Taxonomy" id="89584"/>
    <lineage>
        <taxon>Bacteria</taxon>
        <taxon>Pseudomonadati</taxon>
        <taxon>Pseudomonadota</taxon>
        <taxon>Alphaproteobacteria</taxon>
        <taxon>Acetobacterales</taxon>
        <taxon>Acetobacteraceae</taxon>
        <taxon>Gluconacetobacter</taxon>
    </lineage>
</organism>
<proteinExistence type="predicted"/>
<evidence type="ECO:0000313" key="6">
    <source>
        <dbReference type="Proteomes" id="UP000562982"/>
    </source>
</evidence>
<dbReference type="Gene3D" id="3.30.1490.20">
    <property type="entry name" value="ATP-grasp fold, A domain"/>
    <property type="match status" value="1"/>
</dbReference>
<evidence type="ECO:0000313" key="3">
    <source>
        <dbReference type="EMBL" id="MBB2187866.1"/>
    </source>
</evidence>
<comment type="caution">
    <text evidence="4">The sequence shown here is derived from an EMBL/GenBank/DDBJ whole genome shotgun (WGS) entry which is preliminary data.</text>
</comment>
<protein>
    <submittedName>
        <fullName evidence="4">ATP-grasp domain-containing protein</fullName>
    </submittedName>
</protein>
<gene>
    <name evidence="4" type="ORF">C7453_11560</name>
    <name evidence="3" type="ORF">HLH32_16070</name>
</gene>
<dbReference type="InterPro" id="IPR013651">
    <property type="entry name" value="ATP-grasp_RimK-type"/>
</dbReference>
<keyword evidence="5" id="KW-1185">Reference proteome</keyword>
<evidence type="ECO:0000259" key="2">
    <source>
        <dbReference type="PROSITE" id="PS50975"/>
    </source>
</evidence>
<dbReference type="Proteomes" id="UP000254958">
    <property type="component" value="Unassembled WGS sequence"/>
</dbReference>
<dbReference type="OrthoDB" id="9775266at2"/>
<feature type="domain" description="ATP-grasp" evidence="2">
    <location>
        <begin position="72"/>
        <end position="318"/>
    </location>
</feature>
<sequence length="361" mass="40346">MTTLDAGTLDPCQEDSTAAPWEYVASWIIYGPLVTFWIAMGLRYRDFAIATLANPHIPTGGLCGESKSGILSQFPTSESTWVAPWQVFTTGQDSMRRAADAMERLDLSFPVVLKPDIGCKGAGVRLIRTQDRLSETLALYPDNIPVMIQHFIPYEGEAGIFYSRLPNEDIGQILSMTFKSSPFVVGNGVSTLHELILDHPRAGTVPHVYLPRLTGRLDEVPSPGEVVSLVFTGNHSKGSLFRDATHLITPALTKRIDAILRRLPDSHHGRVDLRFASVEALREGRQFQIIEVNGIDSEPIHMWASGTTLASIWRTQFRFYGRAFRIGALMRQRGFRSKGAFDMLRQWRRQSALIARYPSSD</sequence>
<dbReference type="InterPro" id="IPR011761">
    <property type="entry name" value="ATP-grasp"/>
</dbReference>
<dbReference type="AlphaFoldDB" id="A0A370G086"/>
<accession>A0A370G086</accession>